<organism evidence="1 2">
    <name type="scientific">Rhododendron molle</name>
    <name type="common">Chinese azalea</name>
    <name type="synonym">Azalea mollis</name>
    <dbReference type="NCBI Taxonomy" id="49168"/>
    <lineage>
        <taxon>Eukaryota</taxon>
        <taxon>Viridiplantae</taxon>
        <taxon>Streptophyta</taxon>
        <taxon>Embryophyta</taxon>
        <taxon>Tracheophyta</taxon>
        <taxon>Spermatophyta</taxon>
        <taxon>Magnoliopsida</taxon>
        <taxon>eudicotyledons</taxon>
        <taxon>Gunneridae</taxon>
        <taxon>Pentapetalae</taxon>
        <taxon>asterids</taxon>
        <taxon>Ericales</taxon>
        <taxon>Ericaceae</taxon>
        <taxon>Ericoideae</taxon>
        <taxon>Rhodoreae</taxon>
        <taxon>Rhododendron</taxon>
    </lineage>
</organism>
<evidence type="ECO:0000313" key="1">
    <source>
        <dbReference type="EMBL" id="KAI8554730.1"/>
    </source>
</evidence>
<sequence>MRKLRGSGSIIVGKTNLDELGIESTTEASAYQAKGVRKRLRKCRICTEEDEEHEMEAPCACNGTLKMKVFFFF</sequence>
<evidence type="ECO:0000313" key="2">
    <source>
        <dbReference type="Proteomes" id="UP001062846"/>
    </source>
</evidence>
<comment type="caution">
    <text evidence="1">The sequence shown here is derived from an EMBL/GenBank/DDBJ whole genome shotgun (WGS) entry which is preliminary data.</text>
</comment>
<dbReference type="EMBL" id="CM046392">
    <property type="protein sequence ID" value="KAI8554730.1"/>
    <property type="molecule type" value="Genomic_DNA"/>
</dbReference>
<dbReference type="Proteomes" id="UP001062846">
    <property type="component" value="Chromosome 5"/>
</dbReference>
<name>A0ACC0NNB0_RHOML</name>
<reference evidence="1" key="1">
    <citation type="submission" date="2022-02" db="EMBL/GenBank/DDBJ databases">
        <title>Plant Genome Project.</title>
        <authorList>
            <person name="Zhang R.-G."/>
        </authorList>
    </citation>
    <scope>NUCLEOTIDE SEQUENCE</scope>
    <source>
        <strain evidence="1">AT1</strain>
    </source>
</reference>
<accession>A0ACC0NNB0</accession>
<proteinExistence type="predicted"/>
<keyword evidence="2" id="KW-1185">Reference proteome</keyword>
<protein>
    <submittedName>
        <fullName evidence="1">Uncharacterized protein</fullName>
    </submittedName>
</protein>
<gene>
    <name evidence="1" type="ORF">RHMOL_Rhmol05G0120800</name>
</gene>